<dbReference type="RefSeq" id="WP_073450789.1">
    <property type="nucleotide sequence ID" value="NZ_UAUF01000002.1"/>
</dbReference>
<dbReference type="InterPro" id="IPR018330">
    <property type="entry name" value="RecT_fam"/>
</dbReference>
<accession>A0A2X2BZF9</accession>
<dbReference type="GO" id="GO:0003677">
    <property type="term" value="F:DNA binding"/>
    <property type="evidence" value="ECO:0007669"/>
    <property type="project" value="InterPro"/>
</dbReference>
<evidence type="ECO:0000256" key="1">
    <source>
        <dbReference type="SAM" id="MobiDB-lite"/>
    </source>
</evidence>
<dbReference type="Proteomes" id="UP000250443">
    <property type="component" value="Unassembled WGS sequence"/>
</dbReference>
<evidence type="ECO:0000313" key="3">
    <source>
        <dbReference type="Proteomes" id="UP000250443"/>
    </source>
</evidence>
<reference evidence="2 3" key="1">
    <citation type="submission" date="2018-06" db="EMBL/GenBank/DDBJ databases">
        <authorList>
            <consortium name="Pathogen Informatics"/>
            <person name="Doyle S."/>
        </authorList>
    </citation>
    <scope>NUCLEOTIDE SEQUENCE [LARGE SCALE GENOMIC DNA]</scope>
    <source>
        <strain evidence="2 3">NCTC11842</strain>
    </source>
</reference>
<protein>
    <submittedName>
        <fullName evidence="2">Phage recombination protein Bet</fullName>
    </submittedName>
</protein>
<dbReference type="EMBL" id="UAUF01000002">
    <property type="protein sequence ID" value="SPZ00248.1"/>
    <property type="molecule type" value="Genomic_DNA"/>
</dbReference>
<feature type="region of interest" description="Disordered" evidence="1">
    <location>
        <begin position="284"/>
        <end position="334"/>
    </location>
</feature>
<organism evidence="2 3">
    <name type="scientific">Pseudomonas luteola</name>
    <dbReference type="NCBI Taxonomy" id="47886"/>
    <lineage>
        <taxon>Bacteria</taxon>
        <taxon>Pseudomonadati</taxon>
        <taxon>Pseudomonadota</taxon>
        <taxon>Gammaproteobacteria</taxon>
        <taxon>Pseudomonadales</taxon>
        <taxon>Pseudomonadaceae</taxon>
        <taxon>Pseudomonas</taxon>
    </lineage>
</organism>
<dbReference type="GO" id="GO:0006310">
    <property type="term" value="P:DNA recombination"/>
    <property type="evidence" value="ECO:0007669"/>
    <property type="project" value="InterPro"/>
</dbReference>
<feature type="compositionally biased region" description="Basic and acidic residues" evidence="1">
    <location>
        <begin position="305"/>
        <end position="322"/>
    </location>
</feature>
<dbReference type="AlphaFoldDB" id="A0A2X2BZF9"/>
<proteinExistence type="predicted"/>
<name>A0A2X2BZF9_PSELU</name>
<dbReference type="InterPro" id="IPR010183">
    <property type="entry name" value="Phage_lambda_Bet"/>
</dbReference>
<evidence type="ECO:0000313" key="2">
    <source>
        <dbReference type="EMBL" id="SPZ00248.1"/>
    </source>
</evidence>
<dbReference type="NCBIfam" id="TIGR01913">
    <property type="entry name" value="bet_lambda"/>
    <property type="match status" value="1"/>
</dbReference>
<sequence length="348" mass="39124">MATQTVQNVETLSEAKGKRLLTRVAERYGVDETKLMTTLKATTFKQRNGSGPTNEQMMALMIVAEQYQLNPFTKEIYAFPDRNNGIVPVVGVDGWSRIVNSHPEYQGMTFNYSASMVRPDGAKVDAHEWIECVMYRRDKEHPTIVREYLDEVYRNIDGPWRTHPKRMHRHKAMIQCARLAFGFVGIFDQDEAERISEVDISNKVSRVVDGEARAPAEPTLSTGQCLNIGIVVDRLIERAKPVNAWQSAYEWLGKRFSGAEREYAISRLREAELCSATEAIPEADPVSVEDVTSGVQTTQSDESFDDAHEAESGMDQTAHDMSEQESEFAGLFADIKDSLEDAEGAYIP</sequence>
<dbReference type="Pfam" id="PF03837">
    <property type="entry name" value="RecT"/>
    <property type="match status" value="1"/>
</dbReference>
<gene>
    <name evidence="2" type="ORF">NCTC11842_00393</name>
</gene>